<dbReference type="AlphaFoldDB" id="A0AAF3ELL7"/>
<evidence type="ECO:0000256" key="1">
    <source>
        <dbReference type="SAM" id="SignalP"/>
    </source>
</evidence>
<keyword evidence="1" id="KW-0732">Signal</keyword>
<evidence type="ECO:0000313" key="4">
    <source>
        <dbReference type="WBParaSite" id="MBELARI_LOCUS14924"/>
    </source>
</evidence>
<name>A0AAF3ELL7_9BILA</name>
<evidence type="ECO:0000313" key="3">
    <source>
        <dbReference type="Proteomes" id="UP000887575"/>
    </source>
</evidence>
<dbReference type="CDD" id="cd00037">
    <property type="entry name" value="CLECT"/>
    <property type="match status" value="2"/>
</dbReference>
<dbReference type="PANTHER" id="PTHR22803">
    <property type="entry name" value="MANNOSE, PHOSPHOLIPASE, LECTIN RECEPTOR RELATED"/>
    <property type="match status" value="1"/>
</dbReference>
<accession>A0AAF3ELL7</accession>
<dbReference type="WBParaSite" id="MBELARI_LOCUS14924">
    <property type="protein sequence ID" value="MBELARI_LOCUS14924"/>
    <property type="gene ID" value="MBELARI_LOCUS14924"/>
</dbReference>
<proteinExistence type="predicted"/>
<feature type="domain" description="C-type lectin" evidence="2">
    <location>
        <begin position="170"/>
        <end position="279"/>
    </location>
</feature>
<dbReference type="Gene3D" id="3.10.100.10">
    <property type="entry name" value="Mannose-Binding Protein A, subunit A"/>
    <property type="match status" value="2"/>
</dbReference>
<protein>
    <recommendedName>
        <fullName evidence="2">C-type lectin domain-containing protein</fullName>
    </recommendedName>
</protein>
<dbReference type="Pfam" id="PF00059">
    <property type="entry name" value="Lectin_C"/>
    <property type="match status" value="2"/>
</dbReference>
<dbReference type="PROSITE" id="PS50041">
    <property type="entry name" value="C_TYPE_LECTIN_2"/>
    <property type="match status" value="2"/>
</dbReference>
<dbReference type="SUPFAM" id="SSF56436">
    <property type="entry name" value="C-type lectin-like"/>
    <property type="match status" value="2"/>
</dbReference>
<evidence type="ECO:0000259" key="2">
    <source>
        <dbReference type="PROSITE" id="PS50041"/>
    </source>
</evidence>
<organism evidence="3 4">
    <name type="scientific">Mesorhabditis belari</name>
    <dbReference type="NCBI Taxonomy" id="2138241"/>
    <lineage>
        <taxon>Eukaryota</taxon>
        <taxon>Metazoa</taxon>
        <taxon>Ecdysozoa</taxon>
        <taxon>Nematoda</taxon>
        <taxon>Chromadorea</taxon>
        <taxon>Rhabditida</taxon>
        <taxon>Rhabditina</taxon>
        <taxon>Rhabditomorpha</taxon>
        <taxon>Rhabditoidea</taxon>
        <taxon>Rhabditidae</taxon>
        <taxon>Mesorhabditinae</taxon>
        <taxon>Mesorhabditis</taxon>
    </lineage>
</organism>
<sequence length="328" mass="36756">MASRLLVVCFFAIPLISAQNCPFSFNYDSLLNGCLFVYRTNYTYDQMETDCKGYGGHLVTSHNAFENSRLTSIISDYGFPRVFLGTRRDAISGNFYNLDGTQFLYANWGAGQPLGDDCATVDSNDNFWYTMSCQNDRLPAICFVQQTVTTMPTVPPIGSTCPPGWSYYALTKYCYYVGNDATFYDAMQRCSQMGSSLASVHSYQENSFIVGLTLGVTASCGTGDSYKNDVWLGGLYNNGAWTWLDGSLLDYVRFYGSTPRTGATSLTVDSSCGDFTDWRGRDPTELLQYYILVDVLLDDSSCGDFTDWRGRDSTELLQYYICKRYSNL</sequence>
<dbReference type="Proteomes" id="UP000887575">
    <property type="component" value="Unassembled WGS sequence"/>
</dbReference>
<feature type="signal peptide" evidence="1">
    <location>
        <begin position="1"/>
        <end position="18"/>
    </location>
</feature>
<dbReference type="InterPro" id="IPR050111">
    <property type="entry name" value="C-type_lectin/snaclec_domain"/>
</dbReference>
<keyword evidence="3" id="KW-1185">Reference proteome</keyword>
<reference evidence="4" key="1">
    <citation type="submission" date="2024-02" db="UniProtKB">
        <authorList>
            <consortium name="WormBaseParasite"/>
        </authorList>
    </citation>
    <scope>IDENTIFICATION</scope>
</reference>
<feature type="chain" id="PRO_5042276578" description="C-type lectin domain-containing protein" evidence="1">
    <location>
        <begin position="19"/>
        <end position="328"/>
    </location>
</feature>
<dbReference type="SMART" id="SM00034">
    <property type="entry name" value="CLECT"/>
    <property type="match status" value="2"/>
</dbReference>
<feature type="domain" description="C-type lectin" evidence="2">
    <location>
        <begin position="30"/>
        <end position="134"/>
    </location>
</feature>
<dbReference type="InterPro" id="IPR016187">
    <property type="entry name" value="CTDL_fold"/>
</dbReference>
<dbReference type="InterPro" id="IPR001304">
    <property type="entry name" value="C-type_lectin-like"/>
</dbReference>
<dbReference type="InterPro" id="IPR016186">
    <property type="entry name" value="C-type_lectin-like/link_sf"/>
</dbReference>